<dbReference type="AlphaFoldDB" id="A0A6A6FUV9"/>
<dbReference type="Proteomes" id="UP000799539">
    <property type="component" value="Unassembled WGS sequence"/>
</dbReference>
<name>A0A6A6FUV9_9PEZI</name>
<accession>A0A6A6FUV9</accession>
<feature type="compositionally biased region" description="Gly residues" evidence="1">
    <location>
        <begin position="121"/>
        <end position="132"/>
    </location>
</feature>
<proteinExistence type="predicted"/>
<organism evidence="2 3">
    <name type="scientific">Cercospora zeae-maydis SCOH1-5</name>
    <dbReference type="NCBI Taxonomy" id="717836"/>
    <lineage>
        <taxon>Eukaryota</taxon>
        <taxon>Fungi</taxon>
        <taxon>Dikarya</taxon>
        <taxon>Ascomycota</taxon>
        <taxon>Pezizomycotina</taxon>
        <taxon>Dothideomycetes</taxon>
        <taxon>Dothideomycetidae</taxon>
        <taxon>Mycosphaerellales</taxon>
        <taxon>Mycosphaerellaceae</taxon>
        <taxon>Cercospora</taxon>
    </lineage>
</organism>
<sequence length="132" mass="13152">MPFFEEGNEDGSGCPMKISSRSSTKVQIAKHGIAAVNGTLHEAEGLTGELWCGWIASNGVQKGLAVGSLCERVLVGKAGAGQADGGGRARRGGRVAKLVVSPASPSRTDSGSSNGVDDTGGKIGGARGGVSK</sequence>
<feature type="compositionally biased region" description="Polar residues" evidence="1">
    <location>
        <begin position="103"/>
        <end position="116"/>
    </location>
</feature>
<reference evidence="2" key="1">
    <citation type="journal article" date="2020" name="Stud. Mycol.">
        <title>101 Dothideomycetes genomes: a test case for predicting lifestyles and emergence of pathogens.</title>
        <authorList>
            <person name="Haridas S."/>
            <person name="Albert R."/>
            <person name="Binder M."/>
            <person name="Bloem J."/>
            <person name="Labutti K."/>
            <person name="Salamov A."/>
            <person name="Andreopoulos B."/>
            <person name="Baker S."/>
            <person name="Barry K."/>
            <person name="Bills G."/>
            <person name="Bluhm B."/>
            <person name="Cannon C."/>
            <person name="Castanera R."/>
            <person name="Culley D."/>
            <person name="Daum C."/>
            <person name="Ezra D."/>
            <person name="Gonzalez J."/>
            <person name="Henrissat B."/>
            <person name="Kuo A."/>
            <person name="Liang C."/>
            <person name="Lipzen A."/>
            <person name="Lutzoni F."/>
            <person name="Magnuson J."/>
            <person name="Mondo S."/>
            <person name="Nolan M."/>
            <person name="Ohm R."/>
            <person name="Pangilinan J."/>
            <person name="Park H.-J."/>
            <person name="Ramirez L."/>
            <person name="Alfaro M."/>
            <person name="Sun H."/>
            <person name="Tritt A."/>
            <person name="Yoshinaga Y."/>
            <person name="Zwiers L.-H."/>
            <person name="Turgeon B."/>
            <person name="Goodwin S."/>
            <person name="Spatafora J."/>
            <person name="Crous P."/>
            <person name="Grigoriev I."/>
        </authorList>
    </citation>
    <scope>NUCLEOTIDE SEQUENCE</scope>
    <source>
        <strain evidence="2">SCOH1-5</strain>
    </source>
</reference>
<protein>
    <submittedName>
        <fullName evidence="2">Uncharacterized protein</fullName>
    </submittedName>
</protein>
<evidence type="ECO:0000256" key="1">
    <source>
        <dbReference type="SAM" id="MobiDB-lite"/>
    </source>
</evidence>
<evidence type="ECO:0000313" key="3">
    <source>
        <dbReference type="Proteomes" id="UP000799539"/>
    </source>
</evidence>
<evidence type="ECO:0000313" key="2">
    <source>
        <dbReference type="EMBL" id="KAF2217124.1"/>
    </source>
</evidence>
<gene>
    <name evidence="2" type="ORF">CERZMDRAFT_89776</name>
</gene>
<keyword evidence="3" id="KW-1185">Reference proteome</keyword>
<feature type="region of interest" description="Disordered" evidence="1">
    <location>
        <begin position="79"/>
        <end position="132"/>
    </location>
</feature>
<dbReference type="EMBL" id="ML992663">
    <property type="protein sequence ID" value="KAF2217124.1"/>
    <property type="molecule type" value="Genomic_DNA"/>
</dbReference>